<organism evidence="9 10">
    <name type="scientific">Exocentrus adspersus</name>
    <dbReference type="NCBI Taxonomy" id="1586481"/>
    <lineage>
        <taxon>Eukaryota</taxon>
        <taxon>Metazoa</taxon>
        <taxon>Ecdysozoa</taxon>
        <taxon>Arthropoda</taxon>
        <taxon>Hexapoda</taxon>
        <taxon>Insecta</taxon>
        <taxon>Pterygota</taxon>
        <taxon>Neoptera</taxon>
        <taxon>Endopterygota</taxon>
        <taxon>Coleoptera</taxon>
        <taxon>Polyphaga</taxon>
        <taxon>Cucujiformia</taxon>
        <taxon>Chrysomeloidea</taxon>
        <taxon>Cerambycidae</taxon>
        <taxon>Lamiinae</taxon>
        <taxon>Acanthocinini</taxon>
        <taxon>Exocentrus</taxon>
    </lineage>
</organism>
<protein>
    <recommendedName>
        <fullName evidence="11">Scavenger receptor class B member 1</fullName>
    </recommendedName>
</protein>
<feature type="transmembrane region" description="Helical" evidence="8">
    <location>
        <begin position="477"/>
        <end position="500"/>
    </location>
</feature>
<comment type="subcellular location">
    <subcellularLocation>
        <location evidence="1">Cell membrane</location>
    </subcellularLocation>
</comment>
<evidence type="ECO:0008006" key="11">
    <source>
        <dbReference type="Google" id="ProtNLM"/>
    </source>
</evidence>
<comment type="similarity">
    <text evidence="2">Belongs to the CD36 family.</text>
</comment>
<dbReference type="Pfam" id="PF01130">
    <property type="entry name" value="CD36"/>
    <property type="match status" value="1"/>
</dbReference>
<evidence type="ECO:0000256" key="2">
    <source>
        <dbReference type="ARBA" id="ARBA00010532"/>
    </source>
</evidence>
<sequence>MTTQIKYKVNRRILSIALVGLLMVCSSCLMFVYDPLQLILRKILTLTPGTVLFNMWSAPPYDVVMKLFIFNITNAEKFMSGEEKLNVTEVGPYSYKEILTNNNATFADDGTVTYTPRREFIQDPENSVGDPKVARLTVPNIPLLGIQAYLQDSSFVTNIGFSTVAAGVGAQSIVDLTVDQYMWGYEDKLVKVANQFLPSWIDFKTFGILERLMSRDNSNRVTITVDPSKRKSRFGDLLTEDEQQAQFHIVSWNGLSGLQQWGYNPMEEYQRTNTTKKCQLVEGAYDGTIFPKNLNKNFTINLFRKAFCRPVQLQFIEETISKQGFHAFSYKMREDSFASPEENPDNECYCHKGVCPGKGLQTIAPCYYDMPITLSQPHFLNADPKIFDTINGLSPDASKHESIAKVQPVLGIPVDESTLKIQVNLAIGKTKFNSQTRPFNNLNLPLFWIELTCKEVPPLAYYLITLCVTVLPVAQEVLMYLLLLVGLAMISGAALLTLFFSKTVVPRSLSIAADYAPIPLISIPTQYLKADIRLCK</sequence>
<dbReference type="PANTHER" id="PTHR11923">
    <property type="entry name" value="SCAVENGER RECEPTOR CLASS B TYPE-1 SR-B1"/>
    <property type="match status" value="1"/>
</dbReference>
<evidence type="ECO:0000256" key="8">
    <source>
        <dbReference type="SAM" id="Phobius"/>
    </source>
</evidence>
<accession>A0AAV8VS42</accession>
<comment type="caution">
    <text evidence="9">The sequence shown here is derived from an EMBL/GenBank/DDBJ whole genome shotgun (WGS) entry which is preliminary data.</text>
</comment>
<dbReference type="PANTHER" id="PTHR11923:SF104">
    <property type="entry name" value="FI07620P"/>
    <property type="match status" value="1"/>
</dbReference>
<dbReference type="GO" id="GO:0005737">
    <property type="term" value="C:cytoplasm"/>
    <property type="evidence" value="ECO:0007669"/>
    <property type="project" value="TreeGrafter"/>
</dbReference>
<dbReference type="PRINTS" id="PR01609">
    <property type="entry name" value="CD36FAMILY"/>
</dbReference>
<proteinExistence type="inferred from homology"/>
<dbReference type="GO" id="GO:0005044">
    <property type="term" value="F:scavenger receptor activity"/>
    <property type="evidence" value="ECO:0007669"/>
    <property type="project" value="TreeGrafter"/>
</dbReference>
<evidence type="ECO:0000256" key="5">
    <source>
        <dbReference type="ARBA" id="ARBA00022989"/>
    </source>
</evidence>
<evidence type="ECO:0000313" key="9">
    <source>
        <dbReference type="EMBL" id="KAJ8917223.1"/>
    </source>
</evidence>
<evidence type="ECO:0000256" key="3">
    <source>
        <dbReference type="ARBA" id="ARBA00022475"/>
    </source>
</evidence>
<name>A0AAV8VS42_9CUCU</name>
<evidence type="ECO:0000256" key="4">
    <source>
        <dbReference type="ARBA" id="ARBA00022692"/>
    </source>
</evidence>
<keyword evidence="6 8" id="KW-0472">Membrane</keyword>
<keyword evidence="10" id="KW-1185">Reference proteome</keyword>
<dbReference type="GO" id="GO:0005886">
    <property type="term" value="C:plasma membrane"/>
    <property type="evidence" value="ECO:0007669"/>
    <property type="project" value="UniProtKB-SubCell"/>
</dbReference>
<dbReference type="InterPro" id="IPR002159">
    <property type="entry name" value="CD36_fam"/>
</dbReference>
<evidence type="ECO:0000256" key="6">
    <source>
        <dbReference type="ARBA" id="ARBA00023136"/>
    </source>
</evidence>
<keyword evidence="3" id="KW-1003">Cell membrane</keyword>
<feature type="transmembrane region" description="Helical" evidence="8">
    <location>
        <begin position="12"/>
        <end position="33"/>
    </location>
</feature>
<dbReference type="Proteomes" id="UP001159042">
    <property type="component" value="Unassembled WGS sequence"/>
</dbReference>
<keyword evidence="7" id="KW-0325">Glycoprotein</keyword>
<evidence type="ECO:0000256" key="1">
    <source>
        <dbReference type="ARBA" id="ARBA00004236"/>
    </source>
</evidence>
<evidence type="ECO:0000256" key="7">
    <source>
        <dbReference type="ARBA" id="ARBA00023180"/>
    </source>
</evidence>
<evidence type="ECO:0000313" key="10">
    <source>
        <dbReference type="Proteomes" id="UP001159042"/>
    </source>
</evidence>
<dbReference type="AlphaFoldDB" id="A0AAV8VS42"/>
<dbReference type="EMBL" id="JANEYG010000035">
    <property type="protein sequence ID" value="KAJ8917223.1"/>
    <property type="molecule type" value="Genomic_DNA"/>
</dbReference>
<gene>
    <name evidence="9" type="ORF">NQ315_012715</name>
</gene>
<keyword evidence="4 8" id="KW-0812">Transmembrane</keyword>
<reference evidence="9 10" key="1">
    <citation type="journal article" date="2023" name="Insect Mol. Biol.">
        <title>Genome sequencing provides insights into the evolution of gene families encoding plant cell wall-degrading enzymes in longhorned beetles.</title>
        <authorList>
            <person name="Shin N.R."/>
            <person name="Okamura Y."/>
            <person name="Kirsch R."/>
            <person name="Pauchet Y."/>
        </authorList>
    </citation>
    <scope>NUCLEOTIDE SEQUENCE [LARGE SCALE GENOMIC DNA]</scope>
    <source>
        <strain evidence="9">EAD_L_NR</strain>
    </source>
</reference>
<keyword evidence="5 8" id="KW-1133">Transmembrane helix</keyword>